<dbReference type="InterPro" id="IPR003439">
    <property type="entry name" value="ABC_transporter-like_ATP-bd"/>
</dbReference>
<evidence type="ECO:0000256" key="1">
    <source>
        <dbReference type="ARBA" id="ARBA00005417"/>
    </source>
</evidence>
<comment type="similarity">
    <text evidence="1">Belongs to the ABC transporter superfamily.</text>
</comment>
<dbReference type="Gene3D" id="3.40.50.300">
    <property type="entry name" value="P-loop containing nucleotide triphosphate hydrolases"/>
    <property type="match status" value="1"/>
</dbReference>
<dbReference type="PANTHER" id="PTHR42711:SF5">
    <property type="entry name" value="ABC TRANSPORTER ATP-BINDING PROTEIN NATA"/>
    <property type="match status" value="1"/>
</dbReference>
<dbReference type="SUPFAM" id="SSF52540">
    <property type="entry name" value="P-loop containing nucleoside triphosphate hydrolases"/>
    <property type="match status" value="1"/>
</dbReference>
<accession>A0A099I373</accession>
<feature type="domain" description="ABC transporter" evidence="5">
    <location>
        <begin position="4"/>
        <end position="229"/>
    </location>
</feature>
<proteinExistence type="inferred from homology"/>
<dbReference type="InterPro" id="IPR050763">
    <property type="entry name" value="ABC_transporter_ATP-binding"/>
</dbReference>
<keyword evidence="3" id="KW-0547">Nucleotide-binding</keyword>
<sequence>MQIIEIERLSRDYGEGRGIFDISFSIAEGEVFGFLGPNGAGKTTTIRHLLGFLKAKQGSAKILGMDCWKQSDAITRQLGYIPGEINLLNEMSGEEFLRFMARYRNMQDRGRTQELLERFELRPTGAIRRMSKGMKQKLGIVAAFMHDPKVLILDEPTSGLDPLMQNAFVELIQEEKQRGKTILMSSHMFEEVEKTCDRIGIIRKGHMAAIEDTVILQKNKTKTYILTFADSSQTQRFLQERLQMKQISELCVHVYVREDLKELLQLLPAYELRDLNVATQSLEDIFLQYYGEKGEAHE</sequence>
<dbReference type="Pfam" id="PF00005">
    <property type="entry name" value="ABC_tran"/>
    <property type="match status" value="1"/>
</dbReference>
<evidence type="ECO:0000313" key="6">
    <source>
        <dbReference type="EMBL" id="KGJ51722.1"/>
    </source>
</evidence>
<dbReference type="InterPro" id="IPR003593">
    <property type="entry name" value="AAA+_ATPase"/>
</dbReference>
<dbReference type="InterPro" id="IPR027417">
    <property type="entry name" value="P-loop_NTPase"/>
</dbReference>
<dbReference type="AlphaFoldDB" id="A0A099I373"/>
<dbReference type="RefSeq" id="WP_044907272.1">
    <property type="nucleotide sequence ID" value="NZ_JQIF01000097.1"/>
</dbReference>
<dbReference type="Proteomes" id="UP000030008">
    <property type="component" value="Unassembled WGS sequence"/>
</dbReference>
<dbReference type="GO" id="GO:0016887">
    <property type="term" value="F:ATP hydrolysis activity"/>
    <property type="evidence" value="ECO:0007669"/>
    <property type="project" value="InterPro"/>
</dbReference>
<dbReference type="GO" id="GO:0005524">
    <property type="term" value="F:ATP binding"/>
    <property type="evidence" value="ECO:0007669"/>
    <property type="project" value="UniProtKB-KW"/>
</dbReference>
<dbReference type="CDD" id="cd03230">
    <property type="entry name" value="ABC_DR_subfamily_A"/>
    <property type="match status" value="1"/>
</dbReference>
<organism evidence="6 7">
    <name type="scientific">Clostridium innocuum</name>
    <dbReference type="NCBI Taxonomy" id="1522"/>
    <lineage>
        <taxon>Bacteria</taxon>
        <taxon>Bacillati</taxon>
        <taxon>Bacillota</taxon>
        <taxon>Clostridia</taxon>
        <taxon>Eubacteriales</taxon>
        <taxon>Clostridiaceae</taxon>
        <taxon>Clostridium</taxon>
    </lineage>
</organism>
<dbReference type="PROSITE" id="PS50893">
    <property type="entry name" value="ABC_TRANSPORTER_2"/>
    <property type="match status" value="1"/>
</dbReference>
<keyword evidence="2" id="KW-0813">Transport</keyword>
<name>A0A099I373_CLOIN</name>
<dbReference type="PANTHER" id="PTHR42711">
    <property type="entry name" value="ABC TRANSPORTER ATP-BINDING PROTEIN"/>
    <property type="match status" value="1"/>
</dbReference>
<evidence type="ECO:0000256" key="4">
    <source>
        <dbReference type="ARBA" id="ARBA00022840"/>
    </source>
</evidence>
<dbReference type="SMART" id="SM00382">
    <property type="entry name" value="AAA"/>
    <property type="match status" value="1"/>
</dbReference>
<evidence type="ECO:0000313" key="7">
    <source>
        <dbReference type="Proteomes" id="UP000030008"/>
    </source>
</evidence>
<evidence type="ECO:0000259" key="5">
    <source>
        <dbReference type="PROSITE" id="PS50893"/>
    </source>
</evidence>
<dbReference type="PROSITE" id="PS00211">
    <property type="entry name" value="ABC_TRANSPORTER_1"/>
    <property type="match status" value="1"/>
</dbReference>
<dbReference type="EMBL" id="JQIF01000097">
    <property type="protein sequence ID" value="KGJ51722.1"/>
    <property type="molecule type" value="Genomic_DNA"/>
</dbReference>
<protein>
    <submittedName>
        <fullName evidence="6">ABC transporter ATP-binding protein</fullName>
    </submittedName>
</protein>
<evidence type="ECO:0000256" key="2">
    <source>
        <dbReference type="ARBA" id="ARBA00022448"/>
    </source>
</evidence>
<dbReference type="InterPro" id="IPR017871">
    <property type="entry name" value="ABC_transporter-like_CS"/>
</dbReference>
<evidence type="ECO:0000256" key="3">
    <source>
        <dbReference type="ARBA" id="ARBA00022741"/>
    </source>
</evidence>
<keyword evidence="4 6" id="KW-0067">ATP-binding</keyword>
<reference evidence="6 7" key="1">
    <citation type="submission" date="2014-08" db="EMBL/GenBank/DDBJ databases">
        <title>Clostridium innocuum, an unnegligible vancomycin-resistant pathogen causing extra-intestinal infections.</title>
        <authorList>
            <person name="Feng Y."/>
            <person name="Chiu C.-H."/>
        </authorList>
    </citation>
    <scope>NUCLEOTIDE SEQUENCE [LARGE SCALE GENOMIC DNA]</scope>
    <source>
        <strain evidence="6 7">AN88</strain>
    </source>
</reference>
<comment type="caution">
    <text evidence="6">The sequence shown here is derived from an EMBL/GenBank/DDBJ whole genome shotgun (WGS) entry which is preliminary data.</text>
</comment>
<gene>
    <name evidence="6" type="ORF">CIAN88_18350</name>
</gene>